<reference evidence="1" key="1">
    <citation type="submission" date="2023-08" db="EMBL/GenBank/DDBJ databases">
        <authorList>
            <person name="Audoor S."/>
            <person name="Bilcke G."/>
        </authorList>
    </citation>
    <scope>NUCLEOTIDE SEQUENCE</scope>
</reference>
<evidence type="ECO:0000313" key="1">
    <source>
        <dbReference type="EMBL" id="CAJ1947805.1"/>
    </source>
</evidence>
<accession>A0AAD2FP37</accession>
<dbReference type="EMBL" id="CAKOGP040001736">
    <property type="protein sequence ID" value="CAJ1947805.1"/>
    <property type="molecule type" value="Genomic_DNA"/>
</dbReference>
<gene>
    <name evidence="1" type="ORF">CYCCA115_LOCUS11317</name>
</gene>
<name>A0AAD2FP37_9STRA</name>
<proteinExistence type="predicted"/>
<sequence>MKQATDHLDTLIQDIRSQNPKTLAYWRVTNEPIYKVLQHFASTDSDDDDSSQSVDSLLPQVQTFFDALNAQLSVQESEDPDYQAYLKSKSPETTTPKTTSSTTDVSIVFGGKYPAEGKPRSISERLVNKLSDGKDETAVITVSRSNVSHDMPINCRHVALQNLDHADTSLGSAEFGQILEMAGNEAKKGGDKPGLTLYLTLGQHKGVNPFRRNLQGANNFCLALEKFMTTEKDGNTRNDACDWRVVLTGTDATLPSDYPASHVELLNQSLQIPSYKISEYNFTYATSKLGQYFLLIKTVAQLTGRMDIVEEVEHIVVKIQASVDKAGDNGNYHPPEDGQETPSTFISMAELDQYSRRSMELELELREHLQFAKGISICYTPLHAVPWTQQAVASAAGSEDSLSPKAFVLEQVVKRLKNAISIDQAVECHFK</sequence>
<dbReference type="Proteomes" id="UP001295423">
    <property type="component" value="Unassembled WGS sequence"/>
</dbReference>
<protein>
    <submittedName>
        <fullName evidence="1">Uncharacterized protein</fullName>
    </submittedName>
</protein>
<dbReference type="AlphaFoldDB" id="A0AAD2FP37"/>
<evidence type="ECO:0000313" key="2">
    <source>
        <dbReference type="Proteomes" id="UP001295423"/>
    </source>
</evidence>
<keyword evidence="2" id="KW-1185">Reference proteome</keyword>
<comment type="caution">
    <text evidence="1">The sequence shown here is derived from an EMBL/GenBank/DDBJ whole genome shotgun (WGS) entry which is preliminary data.</text>
</comment>
<organism evidence="1 2">
    <name type="scientific">Cylindrotheca closterium</name>
    <dbReference type="NCBI Taxonomy" id="2856"/>
    <lineage>
        <taxon>Eukaryota</taxon>
        <taxon>Sar</taxon>
        <taxon>Stramenopiles</taxon>
        <taxon>Ochrophyta</taxon>
        <taxon>Bacillariophyta</taxon>
        <taxon>Bacillariophyceae</taxon>
        <taxon>Bacillariophycidae</taxon>
        <taxon>Bacillariales</taxon>
        <taxon>Bacillariaceae</taxon>
        <taxon>Cylindrotheca</taxon>
    </lineage>
</organism>